<gene>
    <name evidence="2" type="ORF">SCF082_LOCUS27960</name>
</gene>
<proteinExistence type="predicted"/>
<reference evidence="2 3" key="1">
    <citation type="submission" date="2024-02" db="EMBL/GenBank/DDBJ databases">
        <authorList>
            <person name="Chen Y."/>
            <person name="Shah S."/>
            <person name="Dougan E. K."/>
            <person name="Thang M."/>
            <person name="Chan C."/>
        </authorList>
    </citation>
    <scope>NUCLEOTIDE SEQUENCE [LARGE SCALE GENOMIC DNA]</scope>
</reference>
<organism evidence="2 3">
    <name type="scientific">Durusdinium trenchii</name>
    <dbReference type="NCBI Taxonomy" id="1381693"/>
    <lineage>
        <taxon>Eukaryota</taxon>
        <taxon>Sar</taxon>
        <taxon>Alveolata</taxon>
        <taxon>Dinophyceae</taxon>
        <taxon>Suessiales</taxon>
        <taxon>Symbiodiniaceae</taxon>
        <taxon>Durusdinium</taxon>
    </lineage>
</organism>
<dbReference type="Pfam" id="PF00022">
    <property type="entry name" value="Actin"/>
    <property type="match status" value="1"/>
</dbReference>
<dbReference type="InterPro" id="IPR004000">
    <property type="entry name" value="Actin"/>
</dbReference>
<name>A0ABP0MJA7_9DINO</name>
<comment type="caution">
    <text evidence="2">The sequence shown here is derived from an EMBL/GenBank/DDBJ whole genome shotgun (WGS) entry which is preliminary data.</text>
</comment>
<keyword evidence="3" id="KW-1185">Reference proteome</keyword>
<sequence length="373" mass="40233">MAEEAAQAAPAVPKVTAPALASRQVGEFRLELAQGPSKLQLPGSSPGSQDNERPGPEENRNAFNIAEIERPYPPRIRASTGAVFRRSLDQGGLIRRALSKGESRPRAIFRSTELQRKQRLGPDVDATLSLEEWVKVLSDLLNRSRRPRIDGLDHAVGFVWEDMALVGEVLKEPTGVFIQLVMRSGFDVGSALATVLFKVFSVHSLCFVLENVLPLYLTGLHTGLVIDLGYSSSRVLPTFAGVPVLSAFSDASCGAKHLLQAPTSLVPTLIEALKVSLSTSEEAAKALEDETLLAPRLSHAADRMGADRWEDCLVCACYVACDFPEDRTPSPWDANVRIAGSEKGLRVPAACRCAATDTGRGFGLDRTGCGRSE</sequence>
<feature type="region of interest" description="Disordered" evidence="1">
    <location>
        <begin position="31"/>
        <end position="70"/>
    </location>
</feature>
<dbReference type="EMBL" id="CAXAMM010021890">
    <property type="protein sequence ID" value="CAK9050794.1"/>
    <property type="molecule type" value="Genomic_DNA"/>
</dbReference>
<protein>
    <submittedName>
        <fullName evidence="2">Actin-related protein 10 (Actin-related protein 11) (HARP11)</fullName>
    </submittedName>
</protein>
<accession>A0ABP0MJA7</accession>
<dbReference type="Gene3D" id="3.30.420.40">
    <property type="match status" value="2"/>
</dbReference>
<evidence type="ECO:0000313" key="3">
    <source>
        <dbReference type="Proteomes" id="UP001642464"/>
    </source>
</evidence>
<dbReference type="Proteomes" id="UP001642464">
    <property type="component" value="Unassembled WGS sequence"/>
</dbReference>
<evidence type="ECO:0000313" key="2">
    <source>
        <dbReference type="EMBL" id="CAK9050794.1"/>
    </source>
</evidence>
<evidence type="ECO:0000256" key="1">
    <source>
        <dbReference type="SAM" id="MobiDB-lite"/>
    </source>
</evidence>
<feature type="compositionally biased region" description="Basic and acidic residues" evidence="1">
    <location>
        <begin position="50"/>
        <end position="60"/>
    </location>
</feature>